<keyword evidence="6" id="KW-0812">Transmembrane</keyword>
<feature type="region of interest" description="Disordered" evidence="5">
    <location>
        <begin position="206"/>
        <end position="250"/>
    </location>
</feature>
<accession>A0AA35W447</accession>
<evidence type="ECO:0000313" key="7">
    <source>
        <dbReference type="EMBL" id="CAI7992124.1"/>
    </source>
</evidence>
<feature type="compositionally biased region" description="Polar residues" evidence="5">
    <location>
        <begin position="221"/>
        <end position="233"/>
    </location>
</feature>
<dbReference type="GO" id="GO:0032934">
    <property type="term" value="F:sterol binding"/>
    <property type="evidence" value="ECO:0007669"/>
    <property type="project" value="InterPro"/>
</dbReference>
<evidence type="ECO:0000313" key="8">
    <source>
        <dbReference type="Proteomes" id="UP001174909"/>
    </source>
</evidence>
<evidence type="ECO:0000256" key="2">
    <source>
        <dbReference type="ARBA" id="ARBA00004308"/>
    </source>
</evidence>
<dbReference type="GO" id="GO:0032933">
    <property type="term" value="P:SREBP signaling pathway"/>
    <property type="evidence" value="ECO:0007669"/>
    <property type="project" value="InterPro"/>
</dbReference>
<evidence type="ECO:0000256" key="1">
    <source>
        <dbReference type="ARBA" id="ARBA00004240"/>
    </source>
</evidence>
<reference evidence="7" key="1">
    <citation type="submission" date="2023-03" db="EMBL/GenBank/DDBJ databases">
        <authorList>
            <person name="Steffen K."/>
            <person name="Cardenas P."/>
        </authorList>
    </citation>
    <scope>NUCLEOTIDE SEQUENCE</scope>
</reference>
<dbReference type="GO" id="GO:0032936">
    <property type="term" value="C:SREBP-SCAP complex"/>
    <property type="evidence" value="ECO:0007669"/>
    <property type="project" value="TreeGrafter"/>
</dbReference>
<evidence type="ECO:0000256" key="4">
    <source>
        <dbReference type="ARBA" id="ARBA00023136"/>
    </source>
</evidence>
<organism evidence="7 8">
    <name type="scientific">Geodia barretti</name>
    <name type="common">Barrett's horny sponge</name>
    <dbReference type="NCBI Taxonomy" id="519541"/>
    <lineage>
        <taxon>Eukaryota</taxon>
        <taxon>Metazoa</taxon>
        <taxon>Porifera</taxon>
        <taxon>Demospongiae</taxon>
        <taxon>Heteroscleromorpha</taxon>
        <taxon>Tetractinellida</taxon>
        <taxon>Astrophorina</taxon>
        <taxon>Geodiidae</taxon>
        <taxon>Geodia</taxon>
    </lineage>
</organism>
<dbReference type="PANTHER" id="PTHR46378:SF1">
    <property type="entry name" value="STEROL REGULATORY ELEMENT-BINDING PROTEIN CLEAVAGE-ACTIVATING PROTEIN"/>
    <property type="match status" value="1"/>
</dbReference>
<dbReference type="GO" id="GO:0005789">
    <property type="term" value="C:endoplasmic reticulum membrane"/>
    <property type="evidence" value="ECO:0007669"/>
    <property type="project" value="InterPro"/>
</dbReference>
<gene>
    <name evidence="7" type="ORF">GBAR_LOCUS929</name>
</gene>
<evidence type="ECO:0000256" key="6">
    <source>
        <dbReference type="SAM" id="Phobius"/>
    </source>
</evidence>
<dbReference type="PANTHER" id="PTHR46378">
    <property type="entry name" value="STEROL REGULATORY ELEMENT-BINDING PROTEIN CLEAVAGE-ACTIVATING PROTEIN"/>
    <property type="match status" value="1"/>
</dbReference>
<feature type="transmembrane region" description="Helical" evidence="6">
    <location>
        <begin position="12"/>
        <end position="45"/>
    </location>
</feature>
<comment type="subcellular location">
    <subcellularLocation>
        <location evidence="2">Endomembrane system</location>
    </subcellularLocation>
    <subcellularLocation>
        <location evidence="1">Endoplasmic reticulum</location>
    </subcellularLocation>
</comment>
<name>A0AA35W447_GEOBA</name>
<keyword evidence="3" id="KW-0256">Endoplasmic reticulum</keyword>
<dbReference type="Proteomes" id="UP001174909">
    <property type="component" value="Unassembled WGS sequence"/>
</dbReference>
<dbReference type="EMBL" id="CASHTH010000136">
    <property type="protein sequence ID" value="CAI7992124.1"/>
    <property type="molecule type" value="Genomic_DNA"/>
</dbReference>
<proteinExistence type="predicted"/>
<evidence type="ECO:0000256" key="5">
    <source>
        <dbReference type="SAM" id="MobiDB-lite"/>
    </source>
</evidence>
<dbReference type="InterPro" id="IPR030225">
    <property type="entry name" value="SCAP"/>
</dbReference>
<dbReference type="GO" id="GO:0045540">
    <property type="term" value="P:regulation of cholesterol biosynthetic process"/>
    <property type="evidence" value="ECO:0007669"/>
    <property type="project" value="TreeGrafter"/>
</dbReference>
<sequence length="250" mass="27668">MWRVRRRVSVEGLYYAHGLLCASYPISMLAFVFLVVVVTSLPFFVTPTGDLNSPKPWRSPWLNYRVPAGRGGGALGEGMEWIVDNSTQFSGRVPSWFRGLPVALAQQIYVDVRVNCSSHSTFCQKSHFSSSKAVAASLLHTLGEKTRSCYPVLHPAAVSLTSELDHTHPPGILSPLLDFVLSRWDSEGQVLGFQTTKELLYGGFWQKEHSSTPPPSPSSPLTKSHTFSITRSPGRQRLPVLSPHPLRRGN</sequence>
<dbReference type="AlphaFoldDB" id="A0AA35W447"/>
<dbReference type="GO" id="GO:0000139">
    <property type="term" value="C:Golgi membrane"/>
    <property type="evidence" value="ECO:0007669"/>
    <property type="project" value="InterPro"/>
</dbReference>
<evidence type="ECO:0000256" key="3">
    <source>
        <dbReference type="ARBA" id="ARBA00022824"/>
    </source>
</evidence>
<keyword evidence="8" id="KW-1185">Reference proteome</keyword>
<keyword evidence="6" id="KW-1133">Transmembrane helix</keyword>
<comment type="caution">
    <text evidence="7">The sequence shown here is derived from an EMBL/GenBank/DDBJ whole genome shotgun (WGS) entry which is preliminary data.</text>
</comment>
<protein>
    <submittedName>
        <fullName evidence="7">Sterol regulatory element-binding protein cleavage-activating protein</fullName>
    </submittedName>
</protein>
<keyword evidence="4 6" id="KW-0472">Membrane</keyword>